<accession>A0AA86VVM9</accession>
<name>A0AA86VVM9_9FABA</name>
<reference evidence="1" key="1">
    <citation type="submission" date="2023-10" db="EMBL/GenBank/DDBJ databases">
        <authorList>
            <person name="Domelevo Entfellner J.-B."/>
        </authorList>
    </citation>
    <scope>NUCLEOTIDE SEQUENCE</scope>
</reference>
<dbReference type="AlphaFoldDB" id="A0AA86VVM9"/>
<proteinExistence type="predicted"/>
<dbReference type="EMBL" id="OY731398">
    <property type="protein sequence ID" value="CAJ1841833.1"/>
    <property type="molecule type" value="Genomic_DNA"/>
</dbReference>
<evidence type="ECO:0000313" key="1">
    <source>
        <dbReference type="EMBL" id="CAJ1841833.1"/>
    </source>
</evidence>
<dbReference type="Proteomes" id="UP001189624">
    <property type="component" value="Chromosome 1"/>
</dbReference>
<evidence type="ECO:0000313" key="2">
    <source>
        <dbReference type="Proteomes" id="UP001189624"/>
    </source>
</evidence>
<gene>
    <name evidence="1" type="ORF">AYBTSS11_LOCUS1677</name>
</gene>
<dbReference type="Gramene" id="rna-AYBTSS11_LOCUS1677">
    <property type="protein sequence ID" value="CAJ1841833.1"/>
    <property type="gene ID" value="gene-AYBTSS11_LOCUS1677"/>
</dbReference>
<organism evidence="1 2">
    <name type="scientific">Sphenostylis stenocarpa</name>
    <dbReference type="NCBI Taxonomy" id="92480"/>
    <lineage>
        <taxon>Eukaryota</taxon>
        <taxon>Viridiplantae</taxon>
        <taxon>Streptophyta</taxon>
        <taxon>Embryophyta</taxon>
        <taxon>Tracheophyta</taxon>
        <taxon>Spermatophyta</taxon>
        <taxon>Magnoliopsida</taxon>
        <taxon>eudicotyledons</taxon>
        <taxon>Gunneridae</taxon>
        <taxon>Pentapetalae</taxon>
        <taxon>rosids</taxon>
        <taxon>fabids</taxon>
        <taxon>Fabales</taxon>
        <taxon>Fabaceae</taxon>
        <taxon>Papilionoideae</taxon>
        <taxon>50 kb inversion clade</taxon>
        <taxon>NPAAA clade</taxon>
        <taxon>indigoferoid/millettioid clade</taxon>
        <taxon>Phaseoleae</taxon>
        <taxon>Sphenostylis</taxon>
    </lineage>
</organism>
<sequence>MQMLQMVRLEQIVAVKWVSAMGLHCGLCKSFNLPNEPVKNLSKYMKRTGPFSKTTPLTFCK</sequence>
<keyword evidence="2" id="KW-1185">Reference proteome</keyword>
<protein>
    <submittedName>
        <fullName evidence="1">Uncharacterized protein</fullName>
    </submittedName>
</protein>